<evidence type="ECO:0000256" key="1">
    <source>
        <dbReference type="ARBA" id="ARBA00004141"/>
    </source>
</evidence>
<organism evidence="6 7">
    <name type="scientific">Geoglobus ahangari</name>
    <dbReference type="NCBI Taxonomy" id="113653"/>
    <lineage>
        <taxon>Archaea</taxon>
        <taxon>Methanobacteriati</taxon>
        <taxon>Methanobacteriota</taxon>
        <taxon>Archaeoglobi</taxon>
        <taxon>Archaeoglobales</taxon>
        <taxon>Archaeoglobaceae</taxon>
        <taxon>Geoglobus</taxon>
    </lineage>
</organism>
<dbReference type="GO" id="GO:0005886">
    <property type="term" value="C:plasma membrane"/>
    <property type="evidence" value="ECO:0007669"/>
    <property type="project" value="UniProtKB-SubCell"/>
</dbReference>
<feature type="transmembrane region" description="Helical" evidence="5">
    <location>
        <begin position="229"/>
        <end position="246"/>
    </location>
</feature>
<dbReference type="InterPro" id="IPR002781">
    <property type="entry name" value="TM_pro_TauE-like"/>
</dbReference>
<reference evidence="6 7" key="1">
    <citation type="submission" date="2015-04" db="EMBL/GenBank/DDBJ databases">
        <title>The complete genome sequence of the hyperthermophilic, obligate iron-reducing archaeon Geoglobus ahangari strain 234T.</title>
        <authorList>
            <person name="Manzella M.P."/>
            <person name="Holmes D.E."/>
            <person name="Rocheleau J.M."/>
            <person name="Chung A."/>
            <person name="Reguera G."/>
            <person name="Kashefi K."/>
        </authorList>
    </citation>
    <scope>NUCLEOTIDE SEQUENCE [LARGE SCALE GENOMIC DNA]</scope>
    <source>
        <strain evidence="6 7">234</strain>
    </source>
</reference>
<dbReference type="RefSeq" id="WP_048095774.1">
    <property type="nucleotide sequence ID" value="NZ_CP011267.1"/>
</dbReference>
<feature type="transmembrane region" description="Helical" evidence="5">
    <location>
        <begin position="197"/>
        <end position="217"/>
    </location>
</feature>
<evidence type="ECO:0000256" key="4">
    <source>
        <dbReference type="ARBA" id="ARBA00023136"/>
    </source>
</evidence>
<keyword evidence="2 5" id="KW-0812">Transmembrane</keyword>
<dbReference type="FunCoup" id="A0A0F7IGY8">
    <property type="interactions" value="1"/>
</dbReference>
<keyword evidence="5" id="KW-1003">Cell membrane</keyword>
<dbReference type="AlphaFoldDB" id="A0A0F7IGY8"/>
<protein>
    <recommendedName>
        <fullName evidence="5">Probable membrane transporter protein</fullName>
    </recommendedName>
</protein>
<feature type="transmembrane region" description="Helical" evidence="5">
    <location>
        <begin position="6"/>
        <end position="27"/>
    </location>
</feature>
<dbReference type="KEGG" id="gah:GAH_01477"/>
<sequence length="247" mass="26325">MEGIYVFLGFIVGFLVGLTGIGGGALMTPSLIFLGMTPLRAVGTDLLFVTATKVFGTAFHHKMGRIRYDIALRLIAGSLPAIAIGGLLLRVIDKNILNAHLTLLLGIVLLLSAVISLIKKEIKPPIRPRMSYLYILGFVVGLTVQFTSVGAGVIVSFTLINLARISPAEVVGISLFYGLLLSSMSFLNYALMGSVDYGIALTLILGSIFGVLAGTRISTRVESEKLKKMINLIIAAIGAIILLKHVL</sequence>
<dbReference type="PANTHER" id="PTHR43701">
    <property type="entry name" value="MEMBRANE TRANSPORTER PROTEIN MJ0441-RELATED"/>
    <property type="match status" value="1"/>
</dbReference>
<gene>
    <name evidence="6" type="ORF">GAH_01477</name>
</gene>
<feature type="transmembrane region" description="Helical" evidence="5">
    <location>
        <begin position="170"/>
        <end position="191"/>
    </location>
</feature>
<feature type="transmembrane region" description="Helical" evidence="5">
    <location>
        <begin position="101"/>
        <end position="118"/>
    </location>
</feature>
<evidence type="ECO:0000256" key="2">
    <source>
        <dbReference type="ARBA" id="ARBA00022692"/>
    </source>
</evidence>
<keyword evidence="4 5" id="KW-0472">Membrane</keyword>
<comment type="similarity">
    <text evidence="5">Belongs to the 4-toluene sulfonate uptake permease (TSUP) (TC 2.A.102) family.</text>
</comment>
<evidence type="ECO:0000313" key="6">
    <source>
        <dbReference type="EMBL" id="AKG91232.1"/>
    </source>
</evidence>
<proteinExistence type="inferred from homology"/>
<name>A0A0F7IGY8_9EURY</name>
<dbReference type="EMBL" id="CP011267">
    <property type="protein sequence ID" value="AKG91232.1"/>
    <property type="molecule type" value="Genomic_DNA"/>
</dbReference>
<dbReference type="PANTHER" id="PTHR43701:SF2">
    <property type="entry name" value="MEMBRANE TRANSPORTER PROTEIN YJNA-RELATED"/>
    <property type="match status" value="1"/>
</dbReference>
<evidence type="ECO:0000256" key="3">
    <source>
        <dbReference type="ARBA" id="ARBA00022989"/>
    </source>
</evidence>
<feature type="transmembrane region" description="Helical" evidence="5">
    <location>
        <begin position="130"/>
        <end position="163"/>
    </location>
</feature>
<dbReference type="InterPro" id="IPR051598">
    <property type="entry name" value="TSUP/Inactive_protease-like"/>
</dbReference>
<dbReference type="OrthoDB" id="28446at2157"/>
<dbReference type="STRING" id="113653.GAH_01477"/>
<dbReference type="PATRIC" id="fig|113653.22.peg.1460"/>
<feature type="transmembrane region" description="Helical" evidence="5">
    <location>
        <begin position="70"/>
        <end position="89"/>
    </location>
</feature>
<evidence type="ECO:0000313" key="7">
    <source>
        <dbReference type="Proteomes" id="UP000034723"/>
    </source>
</evidence>
<dbReference type="Proteomes" id="UP000034723">
    <property type="component" value="Chromosome"/>
</dbReference>
<comment type="subcellular location">
    <subcellularLocation>
        <location evidence="5">Cell membrane</location>
        <topology evidence="5">Multi-pass membrane protein</topology>
    </subcellularLocation>
    <subcellularLocation>
        <location evidence="1">Membrane</location>
        <topology evidence="1">Multi-pass membrane protein</topology>
    </subcellularLocation>
</comment>
<dbReference type="GeneID" id="24804047"/>
<keyword evidence="7" id="KW-1185">Reference proteome</keyword>
<dbReference type="Pfam" id="PF01925">
    <property type="entry name" value="TauE"/>
    <property type="match status" value="1"/>
</dbReference>
<evidence type="ECO:0000256" key="5">
    <source>
        <dbReference type="RuleBase" id="RU363041"/>
    </source>
</evidence>
<dbReference type="InParanoid" id="A0A0F7IGY8"/>
<accession>A0A0F7IGY8</accession>
<dbReference type="HOGENOM" id="CLU_045498_1_0_2"/>
<keyword evidence="3 5" id="KW-1133">Transmembrane helix</keyword>